<evidence type="ECO:0000256" key="1">
    <source>
        <dbReference type="ARBA" id="ARBA00003580"/>
    </source>
</evidence>
<dbReference type="InterPro" id="IPR000306">
    <property type="entry name" value="Znf_FYVE"/>
</dbReference>
<reference evidence="10" key="1">
    <citation type="submission" date="2016-12" db="EMBL/GenBank/DDBJ databases">
        <title>An insight into the sialome and mialome of the sand fly, Nyssomyia neivai.</title>
        <authorList>
            <person name="Sebastian V."/>
            <person name="Goulart T.M."/>
            <person name="Oliveira W."/>
            <person name="Calvo E."/>
            <person name="Oliveira L.F."/>
            <person name="Pinto M.C."/>
            <person name="Rosselino A.M."/>
            <person name="Ribeiro J.M."/>
        </authorList>
    </citation>
    <scope>NUCLEOTIDE SEQUENCE</scope>
</reference>
<evidence type="ECO:0000313" key="10">
    <source>
        <dbReference type="EMBL" id="JAV10715.1"/>
    </source>
</evidence>
<feature type="compositionally biased region" description="Low complexity" evidence="8">
    <location>
        <begin position="737"/>
        <end position="756"/>
    </location>
</feature>
<feature type="domain" description="FYVE-type" evidence="9">
    <location>
        <begin position="832"/>
        <end position="892"/>
    </location>
</feature>
<evidence type="ECO:0000256" key="4">
    <source>
        <dbReference type="ARBA" id="ARBA00022723"/>
    </source>
</evidence>
<proteinExistence type="inferred from homology"/>
<dbReference type="EMBL" id="GFDF01003369">
    <property type="protein sequence ID" value="JAV10715.1"/>
    <property type="molecule type" value="Transcribed_RNA"/>
</dbReference>
<evidence type="ECO:0000256" key="5">
    <source>
        <dbReference type="ARBA" id="ARBA00022771"/>
    </source>
</evidence>
<feature type="region of interest" description="Disordered" evidence="8">
    <location>
        <begin position="788"/>
        <end position="827"/>
    </location>
</feature>
<comment type="function">
    <text evidence="1">Negative regulator of epidermal growth factor receptor (EGFR) signaling.</text>
</comment>
<feature type="compositionally biased region" description="Basic and acidic residues" evidence="8">
    <location>
        <begin position="415"/>
        <end position="425"/>
    </location>
</feature>
<dbReference type="AlphaFoldDB" id="A0A1L8DWS2"/>
<feature type="compositionally biased region" description="Polar residues" evidence="8">
    <location>
        <begin position="489"/>
        <end position="514"/>
    </location>
</feature>
<evidence type="ECO:0000256" key="6">
    <source>
        <dbReference type="ARBA" id="ARBA00022833"/>
    </source>
</evidence>
<dbReference type="PROSITE" id="PS50178">
    <property type="entry name" value="ZF_FYVE"/>
    <property type="match status" value="1"/>
</dbReference>
<keyword evidence="6" id="KW-0862">Zinc</keyword>
<feature type="region of interest" description="Disordered" evidence="8">
    <location>
        <begin position="415"/>
        <end position="590"/>
    </location>
</feature>
<dbReference type="GO" id="GO:0031901">
    <property type="term" value="C:early endosome membrane"/>
    <property type="evidence" value="ECO:0007669"/>
    <property type="project" value="TreeGrafter"/>
</dbReference>
<keyword evidence="4" id="KW-0479">Metal-binding</keyword>
<dbReference type="InterPro" id="IPR051118">
    <property type="entry name" value="LST-2"/>
</dbReference>
<dbReference type="SMART" id="SM00064">
    <property type="entry name" value="FYVE"/>
    <property type="match status" value="1"/>
</dbReference>
<dbReference type="InterPro" id="IPR011011">
    <property type="entry name" value="Znf_FYVE_PHD"/>
</dbReference>
<evidence type="ECO:0000259" key="9">
    <source>
        <dbReference type="PROSITE" id="PS50178"/>
    </source>
</evidence>
<feature type="region of interest" description="Disordered" evidence="8">
    <location>
        <begin position="693"/>
        <end position="768"/>
    </location>
</feature>
<evidence type="ECO:0000256" key="8">
    <source>
        <dbReference type="SAM" id="MobiDB-lite"/>
    </source>
</evidence>
<dbReference type="PANTHER" id="PTHR46465:SF2">
    <property type="entry name" value="LATERAL SIGNALING TARGET PROTEIN 2 HOMOLOG"/>
    <property type="match status" value="1"/>
</dbReference>
<accession>A0A1L8DWS2</accession>
<dbReference type="Gene3D" id="3.30.40.10">
    <property type="entry name" value="Zinc/RING finger domain, C3HC4 (zinc finger)"/>
    <property type="match status" value="1"/>
</dbReference>
<feature type="compositionally biased region" description="Polar residues" evidence="8">
    <location>
        <begin position="793"/>
        <end position="805"/>
    </location>
</feature>
<organism evidence="10">
    <name type="scientific">Nyssomyia neivai</name>
    <dbReference type="NCBI Taxonomy" id="330878"/>
    <lineage>
        <taxon>Eukaryota</taxon>
        <taxon>Metazoa</taxon>
        <taxon>Ecdysozoa</taxon>
        <taxon>Arthropoda</taxon>
        <taxon>Hexapoda</taxon>
        <taxon>Insecta</taxon>
        <taxon>Pterygota</taxon>
        <taxon>Neoptera</taxon>
        <taxon>Endopterygota</taxon>
        <taxon>Diptera</taxon>
        <taxon>Nematocera</taxon>
        <taxon>Psychodoidea</taxon>
        <taxon>Psychodidae</taxon>
        <taxon>Nyssomyia</taxon>
    </lineage>
</organism>
<dbReference type="InterPro" id="IPR017455">
    <property type="entry name" value="Znf_FYVE-rel"/>
</dbReference>
<evidence type="ECO:0000256" key="2">
    <source>
        <dbReference type="ARBA" id="ARBA00008755"/>
    </source>
</evidence>
<feature type="compositionally biased region" description="Low complexity" evidence="8">
    <location>
        <begin position="528"/>
        <end position="552"/>
    </location>
</feature>
<dbReference type="SUPFAM" id="SSF57903">
    <property type="entry name" value="FYVE/PHD zinc finger"/>
    <property type="match status" value="1"/>
</dbReference>
<evidence type="ECO:0000256" key="3">
    <source>
        <dbReference type="ARBA" id="ARBA00019870"/>
    </source>
</evidence>
<dbReference type="GO" id="GO:0008270">
    <property type="term" value="F:zinc ion binding"/>
    <property type="evidence" value="ECO:0007669"/>
    <property type="project" value="UniProtKB-KW"/>
</dbReference>
<sequence>MDTFRKWLNKPKADDKSILARFYHADRALTAVASELDSFDGRAEPERCSRLVGRLRQGQDKVLAITHQIMDELLSDDRAPRAFRAKFPEEVLQESLAGQLWFGAECLAAGSSILNREAESTEMRPLAKAVTKSLDNVRNLLREQCLRNNTPNSPTLNLNINDVATETLCESLKIFDRLFAEFEFRYVSAMVPVKSKQEHEMQEMICVLFSETVQRALKIGLLDQEQVDSFDPALMFSIPRLAIITGLVIYDRGPLNMNMPAEQLSEMFRPFRTLLIKIRDLLRTLNKNELYQLEKLLCTNEDIHLKCDFNCDEKLIRGDEELVISDCCNKEKLTSFYPVVNEDESGSEWHSSEEDRDDAVASVIRKEDHEDLVTTDCSSGYLIPNTNFGNLLQPNDAPLTDSFISSDDEFTVRPAQREHVDEKSDGALATQDGQRRDMDSGIGTENTSLDRTPDSETQKVENVTTSMPMTERYSENWTELQRNKEEQKPSCSRSTSGEDNAQIAGTSQSQTEHISTTKKHKVNSSGARSSRSQRTNRRTATGASTSAPSSGNYLRRCVVYPSPGLRSRCNDTTSSSSSGDTSSSQSDGDSHEITLALRAAGRMKFKSVENLLHRLFVCIAGVADQLQTNFASDLRQILRSVFLMNESPPPKEEIIPNVQEKPKDSNDLFEFRASESDVVVQTNGGSNQSIYSAEEVNPESDSVFETVRETQGTARSASEEIDTNIVGRTNVERSHSLGESPTDSSTSSATSRRSNSIQEQNSLPSADIVSPKRINVIVSDENGSAVRHVGSCSAGNSPVSIPRTRSYSSSEHLSMSSGGQTRPERPPRWIPDEEAPRCMACSAVFTAFRRRHHCRCCGKVFCGVCSNSSAPLPKFGLTKAVRVCRACFVREVGTV</sequence>
<comment type="similarity">
    <text evidence="2">Belongs to the lst-2 family.</text>
</comment>
<name>A0A1L8DWS2_9DIPT</name>
<evidence type="ECO:0000256" key="7">
    <source>
        <dbReference type="PROSITE-ProRule" id="PRU00091"/>
    </source>
</evidence>
<keyword evidence="5 7" id="KW-0863">Zinc-finger</keyword>
<dbReference type="CDD" id="cd15731">
    <property type="entry name" value="FYVE_LST2"/>
    <property type="match status" value="1"/>
</dbReference>
<feature type="compositionally biased region" description="Low complexity" evidence="8">
    <location>
        <begin position="571"/>
        <end position="587"/>
    </location>
</feature>
<dbReference type="InterPro" id="IPR043269">
    <property type="entry name" value="FYVE_LST2"/>
</dbReference>
<protein>
    <recommendedName>
        <fullName evidence="3">Lateral signaling target protein 2 homolog</fullName>
    </recommendedName>
</protein>
<feature type="compositionally biased region" description="Low complexity" evidence="8">
    <location>
        <begin position="806"/>
        <end position="817"/>
    </location>
</feature>
<dbReference type="InterPro" id="IPR013083">
    <property type="entry name" value="Znf_RING/FYVE/PHD"/>
</dbReference>
<dbReference type="Pfam" id="PF01363">
    <property type="entry name" value="FYVE"/>
    <property type="match status" value="1"/>
</dbReference>
<dbReference type="PANTHER" id="PTHR46465">
    <property type="entry name" value="LATERAL SIGNALING TARGET PROTEIN 2 HOMOLOG"/>
    <property type="match status" value="1"/>
</dbReference>